<keyword evidence="2" id="KW-1185">Reference proteome</keyword>
<name>A0ABS5LA58_9BACI</name>
<accession>A0ABS5LA58</accession>
<reference evidence="1 2" key="1">
    <citation type="submission" date="2021-04" db="EMBL/GenBank/DDBJ databases">
        <title>Metabacillus sp. strain KIGAM252 whole genome sequence.</title>
        <authorList>
            <person name="Seo M.-J."/>
            <person name="Cho E.-S."/>
            <person name="Hwang C.Y."/>
            <person name="Yoon D.J."/>
        </authorList>
    </citation>
    <scope>NUCLEOTIDE SEQUENCE [LARGE SCALE GENOMIC DNA]</scope>
    <source>
        <strain evidence="1 2">KIGAM252</strain>
    </source>
</reference>
<dbReference type="RefSeq" id="WP_211556192.1">
    <property type="nucleotide sequence ID" value="NZ_JAGVRK010000001.1"/>
</dbReference>
<gene>
    <name evidence="1" type="ORF">J9317_02370</name>
</gene>
<dbReference type="EMBL" id="JAGVRK010000001">
    <property type="protein sequence ID" value="MBS2967616.1"/>
    <property type="molecule type" value="Genomic_DNA"/>
</dbReference>
<comment type="caution">
    <text evidence="1">The sequence shown here is derived from an EMBL/GenBank/DDBJ whole genome shotgun (WGS) entry which is preliminary data.</text>
</comment>
<organism evidence="1 2">
    <name type="scientific">Metabacillus flavus</name>
    <dbReference type="NCBI Taxonomy" id="2823519"/>
    <lineage>
        <taxon>Bacteria</taxon>
        <taxon>Bacillati</taxon>
        <taxon>Bacillota</taxon>
        <taxon>Bacilli</taxon>
        <taxon>Bacillales</taxon>
        <taxon>Bacillaceae</taxon>
        <taxon>Metabacillus</taxon>
    </lineage>
</organism>
<dbReference type="Proteomes" id="UP000682403">
    <property type="component" value="Unassembled WGS sequence"/>
</dbReference>
<evidence type="ECO:0000313" key="1">
    <source>
        <dbReference type="EMBL" id="MBS2967616.1"/>
    </source>
</evidence>
<evidence type="ECO:0000313" key="2">
    <source>
        <dbReference type="Proteomes" id="UP000682403"/>
    </source>
</evidence>
<sequence length="50" mass="6069">MGFLQSYFKFFSRKFALQVLELAEEVGRQIPRWELKGYTPKEWLEVKSKE</sequence>
<protein>
    <submittedName>
        <fullName evidence="1">Uncharacterized protein</fullName>
    </submittedName>
</protein>
<proteinExistence type="predicted"/>